<evidence type="ECO:0000313" key="2">
    <source>
        <dbReference type="EMBL" id="KAG7362099.1"/>
    </source>
</evidence>
<accession>A0A9K3PYS6</accession>
<feature type="region of interest" description="Disordered" evidence="1">
    <location>
        <begin position="1"/>
        <end position="23"/>
    </location>
</feature>
<feature type="compositionally biased region" description="Basic and acidic residues" evidence="1">
    <location>
        <begin position="81"/>
        <end position="92"/>
    </location>
</feature>
<organism evidence="2 3">
    <name type="scientific">Nitzschia inconspicua</name>
    <dbReference type="NCBI Taxonomy" id="303405"/>
    <lineage>
        <taxon>Eukaryota</taxon>
        <taxon>Sar</taxon>
        <taxon>Stramenopiles</taxon>
        <taxon>Ochrophyta</taxon>
        <taxon>Bacillariophyta</taxon>
        <taxon>Bacillariophyceae</taxon>
        <taxon>Bacillariophycidae</taxon>
        <taxon>Bacillariales</taxon>
        <taxon>Bacillariaceae</taxon>
        <taxon>Nitzschia</taxon>
    </lineage>
</organism>
<proteinExistence type="predicted"/>
<reference evidence="2" key="1">
    <citation type="journal article" date="2021" name="Sci. Rep.">
        <title>Diploid genomic architecture of Nitzschia inconspicua, an elite biomass production diatom.</title>
        <authorList>
            <person name="Oliver A."/>
            <person name="Podell S."/>
            <person name="Pinowska A."/>
            <person name="Traller J.C."/>
            <person name="Smith S.R."/>
            <person name="McClure R."/>
            <person name="Beliaev A."/>
            <person name="Bohutskyi P."/>
            <person name="Hill E.A."/>
            <person name="Rabines A."/>
            <person name="Zheng H."/>
            <person name="Allen L.Z."/>
            <person name="Kuo A."/>
            <person name="Grigoriev I.V."/>
            <person name="Allen A.E."/>
            <person name="Hazlebeck D."/>
            <person name="Allen E.E."/>
        </authorList>
    </citation>
    <scope>NUCLEOTIDE SEQUENCE</scope>
    <source>
        <strain evidence="2">Hildebrandi</strain>
    </source>
</reference>
<protein>
    <submittedName>
        <fullName evidence="2">Uncharacterized protein</fullName>
    </submittedName>
</protein>
<comment type="caution">
    <text evidence="2">The sequence shown here is derived from an EMBL/GenBank/DDBJ whole genome shotgun (WGS) entry which is preliminary data.</text>
</comment>
<name>A0A9K3PYS6_9STRA</name>
<feature type="region of interest" description="Disordered" evidence="1">
    <location>
        <begin position="64"/>
        <end position="92"/>
    </location>
</feature>
<dbReference type="EMBL" id="JAGRRH010000012">
    <property type="protein sequence ID" value="KAG7362099.1"/>
    <property type="molecule type" value="Genomic_DNA"/>
</dbReference>
<gene>
    <name evidence="2" type="ORF">IV203_025765</name>
</gene>
<keyword evidence="3" id="KW-1185">Reference proteome</keyword>
<evidence type="ECO:0000256" key="1">
    <source>
        <dbReference type="SAM" id="MobiDB-lite"/>
    </source>
</evidence>
<dbReference type="AlphaFoldDB" id="A0A9K3PYS6"/>
<dbReference type="Proteomes" id="UP000693970">
    <property type="component" value="Unassembled WGS sequence"/>
</dbReference>
<reference evidence="2" key="2">
    <citation type="submission" date="2021-04" db="EMBL/GenBank/DDBJ databases">
        <authorList>
            <person name="Podell S."/>
        </authorList>
    </citation>
    <scope>NUCLEOTIDE SEQUENCE</scope>
    <source>
        <strain evidence="2">Hildebrandi</strain>
    </source>
</reference>
<sequence length="92" mass="10753">MRHFENGYVNHETSYTSNGGMPGRRRLNYLPKWRLCMQKNKLLPNRPEKMEERDLLEELSSVGLPSSVVFPQEEKEEEQEKEATTEHSTDSA</sequence>
<evidence type="ECO:0000313" key="3">
    <source>
        <dbReference type="Proteomes" id="UP000693970"/>
    </source>
</evidence>